<dbReference type="STRING" id="1387353.BSF38_05204"/>
<gene>
    <name evidence="2" type="ORF">BSF38_05204</name>
</gene>
<proteinExistence type="predicted"/>
<keyword evidence="1" id="KW-0472">Membrane</keyword>
<evidence type="ECO:0008006" key="4">
    <source>
        <dbReference type="Google" id="ProtNLM"/>
    </source>
</evidence>
<feature type="transmembrane region" description="Helical" evidence="1">
    <location>
        <begin position="133"/>
        <end position="154"/>
    </location>
</feature>
<dbReference type="KEGG" id="pbor:BSF38_05204"/>
<dbReference type="AlphaFoldDB" id="A0A1U7CXF0"/>
<accession>A0A1U7CXF0</accession>
<keyword evidence="3" id="KW-1185">Reference proteome</keyword>
<evidence type="ECO:0000256" key="1">
    <source>
        <dbReference type="SAM" id="Phobius"/>
    </source>
</evidence>
<dbReference type="OrthoDB" id="271321at2"/>
<feature type="transmembrane region" description="Helical" evidence="1">
    <location>
        <begin position="208"/>
        <end position="229"/>
    </location>
</feature>
<feature type="transmembrane region" description="Helical" evidence="1">
    <location>
        <begin position="20"/>
        <end position="41"/>
    </location>
</feature>
<evidence type="ECO:0000313" key="3">
    <source>
        <dbReference type="Proteomes" id="UP000186309"/>
    </source>
</evidence>
<reference evidence="3" key="1">
    <citation type="submission" date="2016-12" db="EMBL/GenBank/DDBJ databases">
        <title>Comparative genomics of four Isosphaeraceae planctomycetes: a common pool of plasmids and glycoside hydrolase genes.</title>
        <authorList>
            <person name="Ivanova A."/>
        </authorList>
    </citation>
    <scope>NUCLEOTIDE SEQUENCE [LARGE SCALE GENOMIC DNA]</scope>
    <source>
        <strain evidence="3">PX4</strain>
    </source>
</reference>
<dbReference type="Proteomes" id="UP000186309">
    <property type="component" value="Chromosome"/>
</dbReference>
<organism evidence="2 3">
    <name type="scientific">Paludisphaera borealis</name>
    <dbReference type="NCBI Taxonomy" id="1387353"/>
    <lineage>
        <taxon>Bacteria</taxon>
        <taxon>Pseudomonadati</taxon>
        <taxon>Planctomycetota</taxon>
        <taxon>Planctomycetia</taxon>
        <taxon>Isosphaerales</taxon>
        <taxon>Isosphaeraceae</taxon>
        <taxon>Paludisphaera</taxon>
    </lineage>
</organism>
<evidence type="ECO:0000313" key="2">
    <source>
        <dbReference type="EMBL" id="APW63630.1"/>
    </source>
</evidence>
<name>A0A1U7CXF0_9BACT</name>
<dbReference type="EMBL" id="CP019082">
    <property type="protein sequence ID" value="APW63630.1"/>
    <property type="molecule type" value="Genomic_DNA"/>
</dbReference>
<feature type="transmembrane region" description="Helical" evidence="1">
    <location>
        <begin position="100"/>
        <end position="121"/>
    </location>
</feature>
<sequence>MDLAPPRESTGGRSTAELRFGAILCVWMVLILALNGARWIAGFRPVLLAVAVERGVQRIEADGKGETGDDLVRKAIRTQRDSLPFWTVVFVFGDFVIEPFALVLRAVCVAIGFTAIAAMTGRPLQFERALSDSAWIQGFWVLGLAVRVGLLVVLRRGEDDLDTSLGLLLPPGTYPAATWLMLRECDVFALLGWVSLATSGWRRGDANLAAAVVLCSGLGFFEMSLRTAVGLVLGSAMRLSLIAS</sequence>
<keyword evidence="1" id="KW-0812">Transmembrane</keyword>
<protein>
    <recommendedName>
        <fullName evidence="4">Yip1 domain-containing protein</fullName>
    </recommendedName>
</protein>
<keyword evidence="1" id="KW-1133">Transmembrane helix</keyword>
<dbReference type="RefSeq" id="WP_076349953.1">
    <property type="nucleotide sequence ID" value="NZ_CP019082.1"/>
</dbReference>